<sequence length="473" mass="53510">MLYKVRDEITKDYDVVIIGSGLAGMTAANVLGRHGHSVLLLESHNKLGGFATWFYRHDRNHVFDISLHGFPVGMIKSCRKYWNKEIADSIVQLKDVRFVNPQFNVQTTFTKEHYTETMVEKFGVAKETVEAFFKHLAEMNFYDNSQMTNRELFEKFFPGRNDVTRFLMEPITYANGSTLDDPAITYGIVFSNFMSKGVYTFTGGTDHLINRMKEELLKNNVDIKLQTKVEKIQIENGKAQGVYVNGKLVKAKAVLSNGNIRSTVLNLVGEEHFPADYVEKTKAIRLNSSSCQVYMGLKEGATIPYIGELVFTSTHPTYEPARLLDLKVSSRTFSVYYQEERRPRIAIVSSTNCHYEDWKKLSKEEYEKEKEFMIEETIKGLEAFIPDIREKLEVVEAATPVTVERYTLHPKGSSFGTKFEGLDVSMNLHKTIPGLFHAGSVGIIMSGWLGAANYGAIQVNAIESYLGAQNVSV</sequence>
<organism evidence="3 4">
    <name type="scientific">Peredibacter starrii</name>
    <dbReference type="NCBI Taxonomy" id="28202"/>
    <lineage>
        <taxon>Bacteria</taxon>
        <taxon>Pseudomonadati</taxon>
        <taxon>Bdellovibrionota</taxon>
        <taxon>Bacteriovoracia</taxon>
        <taxon>Bacteriovoracales</taxon>
        <taxon>Bacteriovoracaceae</taxon>
        <taxon>Peredibacter</taxon>
    </lineage>
</organism>
<evidence type="ECO:0000256" key="1">
    <source>
        <dbReference type="ARBA" id="ARBA00006046"/>
    </source>
</evidence>
<keyword evidence="4" id="KW-1185">Reference proteome</keyword>
<dbReference type="EMBL" id="CP139487">
    <property type="protein sequence ID" value="WPU63351.1"/>
    <property type="molecule type" value="Genomic_DNA"/>
</dbReference>
<accession>A0AAX4HJE8</accession>
<dbReference type="Proteomes" id="UP001324634">
    <property type="component" value="Chromosome"/>
</dbReference>
<dbReference type="PRINTS" id="PR00420">
    <property type="entry name" value="RNGMNOXGNASE"/>
</dbReference>
<evidence type="ECO:0000259" key="2">
    <source>
        <dbReference type="Pfam" id="PF01593"/>
    </source>
</evidence>
<dbReference type="GO" id="GO:0016491">
    <property type="term" value="F:oxidoreductase activity"/>
    <property type="evidence" value="ECO:0007669"/>
    <property type="project" value="InterPro"/>
</dbReference>
<evidence type="ECO:0000313" key="3">
    <source>
        <dbReference type="EMBL" id="WPU63351.1"/>
    </source>
</evidence>
<reference evidence="3 4" key="1">
    <citation type="submission" date="2023-11" db="EMBL/GenBank/DDBJ databases">
        <title>Peredibacter starrii A3.12.</title>
        <authorList>
            <person name="Mitchell R.J."/>
        </authorList>
    </citation>
    <scope>NUCLEOTIDE SEQUENCE [LARGE SCALE GENOMIC DNA]</scope>
    <source>
        <strain evidence="3 4">A3.12</strain>
    </source>
</reference>
<dbReference type="PANTHER" id="PTHR43734">
    <property type="entry name" value="PHYTOENE DESATURASE"/>
    <property type="match status" value="1"/>
</dbReference>
<dbReference type="PANTHER" id="PTHR43734:SF3">
    <property type="entry name" value="B-CAROTENE KETOLASE"/>
    <property type="match status" value="1"/>
</dbReference>
<dbReference type="Pfam" id="PF01593">
    <property type="entry name" value="Amino_oxidase"/>
    <property type="match status" value="1"/>
</dbReference>
<dbReference type="InterPro" id="IPR036188">
    <property type="entry name" value="FAD/NAD-bd_sf"/>
</dbReference>
<comment type="similarity">
    <text evidence="1">Belongs to the carotenoid/retinoid oxidoreductase family.</text>
</comment>
<dbReference type="KEGG" id="psti:SOO65_11705"/>
<protein>
    <submittedName>
        <fullName evidence="3">FAD-dependent oxidoreductase</fullName>
    </submittedName>
</protein>
<feature type="domain" description="Amine oxidase" evidence="2">
    <location>
        <begin position="22"/>
        <end position="368"/>
    </location>
</feature>
<gene>
    <name evidence="3" type="ORF">SOO65_11705</name>
</gene>
<proteinExistence type="inferred from homology"/>
<dbReference type="Gene3D" id="3.50.50.60">
    <property type="entry name" value="FAD/NAD(P)-binding domain"/>
    <property type="match status" value="2"/>
</dbReference>
<name>A0AAX4HJE8_9BACT</name>
<dbReference type="SUPFAM" id="SSF51905">
    <property type="entry name" value="FAD/NAD(P)-binding domain"/>
    <property type="match status" value="1"/>
</dbReference>
<evidence type="ECO:0000313" key="4">
    <source>
        <dbReference type="Proteomes" id="UP001324634"/>
    </source>
</evidence>
<dbReference type="AlphaFoldDB" id="A0AAX4HJE8"/>
<dbReference type="RefSeq" id="WP_321389902.1">
    <property type="nucleotide sequence ID" value="NZ_CP139487.1"/>
</dbReference>
<dbReference type="InterPro" id="IPR002937">
    <property type="entry name" value="Amino_oxidase"/>
</dbReference>